<dbReference type="SUPFAM" id="SSF56672">
    <property type="entry name" value="DNA/RNA polymerases"/>
    <property type="match status" value="1"/>
</dbReference>
<dbReference type="Gene3D" id="3.10.10.10">
    <property type="entry name" value="HIV Type 1 Reverse Transcriptase, subunit A, domain 1"/>
    <property type="match status" value="1"/>
</dbReference>
<organism evidence="2">
    <name type="scientific">Amphimedon queenslandica</name>
    <name type="common">Sponge</name>
    <dbReference type="NCBI Taxonomy" id="400682"/>
    <lineage>
        <taxon>Eukaryota</taxon>
        <taxon>Metazoa</taxon>
        <taxon>Porifera</taxon>
        <taxon>Demospongiae</taxon>
        <taxon>Heteroscleromorpha</taxon>
        <taxon>Haplosclerida</taxon>
        <taxon>Niphatidae</taxon>
        <taxon>Amphimedon</taxon>
    </lineage>
</organism>
<feature type="region of interest" description="Disordered" evidence="1">
    <location>
        <begin position="69"/>
        <end position="89"/>
    </location>
</feature>
<dbReference type="EnsemblMetazoa" id="Aqu2.1.41723_001">
    <property type="protein sequence ID" value="Aqu2.1.41723_001"/>
    <property type="gene ID" value="Aqu2.1.41723"/>
</dbReference>
<accession>A0A1X7VQL6</accession>
<dbReference type="AlphaFoldDB" id="A0A1X7VQL6"/>
<dbReference type="InterPro" id="IPR043502">
    <property type="entry name" value="DNA/RNA_pol_sf"/>
</dbReference>
<sequence length="89" mass="10008">MFRSATVPLPRVEECFHAMNGGKHFTEIDVAQACHQVTLEEESKELNTINTHKGLYRWTRLPYGVPPVQHLSRNHGQGPTRITSTSVAP</sequence>
<dbReference type="InterPro" id="IPR043128">
    <property type="entry name" value="Rev_trsase/Diguanyl_cyclase"/>
</dbReference>
<dbReference type="InterPro" id="IPR050951">
    <property type="entry name" value="Retrovirus_Pol_polyprotein"/>
</dbReference>
<dbReference type="InParanoid" id="A0A1X7VQL6"/>
<dbReference type="PANTHER" id="PTHR37984:SF5">
    <property type="entry name" value="PROTEIN NYNRIN-LIKE"/>
    <property type="match status" value="1"/>
</dbReference>
<feature type="compositionally biased region" description="Polar residues" evidence="1">
    <location>
        <begin position="74"/>
        <end position="89"/>
    </location>
</feature>
<evidence type="ECO:0008006" key="3">
    <source>
        <dbReference type="Google" id="ProtNLM"/>
    </source>
</evidence>
<dbReference type="PANTHER" id="PTHR37984">
    <property type="entry name" value="PROTEIN CBG26694"/>
    <property type="match status" value="1"/>
</dbReference>
<protein>
    <recommendedName>
        <fullName evidence="3">Reverse transcriptase domain-containing protein</fullName>
    </recommendedName>
</protein>
<evidence type="ECO:0000313" key="2">
    <source>
        <dbReference type="EnsemblMetazoa" id="Aqu2.1.41723_001"/>
    </source>
</evidence>
<evidence type="ECO:0000256" key="1">
    <source>
        <dbReference type="SAM" id="MobiDB-lite"/>
    </source>
</evidence>
<dbReference type="Gene3D" id="3.30.70.270">
    <property type="match status" value="1"/>
</dbReference>
<name>A0A1X7VQL6_AMPQE</name>
<reference evidence="2" key="1">
    <citation type="submission" date="2017-05" db="UniProtKB">
        <authorList>
            <consortium name="EnsemblMetazoa"/>
        </authorList>
    </citation>
    <scope>IDENTIFICATION</scope>
</reference>
<proteinExistence type="predicted"/>